<accession>A0A023X1R6</accession>
<dbReference type="KEGG" id="rrd:RradSPS_0848"/>
<dbReference type="Gene3D" id="3.40.50.1820">
    <property type="entry name" value="alpha/beta hydrolase"/>
    <property type="match status" value="1"/>
</dbReference>
<dbReference type="PANTHER" id="PTHR47909">
    <property type="entry name" value="ALPHA/BETA-HYDROLASES SUPERFAMILY PROTEIN"/>
    <property type="match status" value="1"/>
</dbReference>
<dbReference type="PANTHER" id="PTHR47909:SF2">
    <property type="entry name" value="GPI INOSITOL-DEACYLASE"/>
    <property type="match status" value="1"/>
</dbReference>
<dbReference type="eggNOG" id="COG1075">
    <property type="taxonomic scope" value="Bacteria"/>
</dbReference>
<keyword evidence="2" id="KW-0378">Hydrolase</keyword>
<dbReference type="EMBL" id="JAWXXX010000001">
    <property type="protein sequence ID" value="MDX5893541.1"/>
    <property type="molecule type" value="Genomic_DNA"/>
</dbReference>
<proteinExistence type="predicted"/>
<keyword evidence="3" id="KW-1185">Reference proteome</keyword>
<name>A0A023X1R6_RUBRA</name>
<sequence length="254" mass="27512">MDREETGGGALEKNPPVVIVGGFLSWPKRYRPMAEAIRELSGLEVHITPLTPADWLGVLAFGKPGQLVFEIATAVDKALLGSESKTAILVGHSAGGVASRVYLGGDPPFGGRRYSGHRRVSDLITLGSPHLTRDRWPLSLLHRAQKLFPDALHETIAYRSVAGAALPGEGNRRASLAYRTIAGRKDLAGDGVVPVESALLPGSESVVLDDLVHDPHQKRGLKWYGSDLETVARWWPERLRRRSPERAASRTGGV</sequence>
<dbReference type="STRING" id="42256.RradSPS_0848"/>
<reference evidence="2" key="2">
    <citation type="submission" date="2023-11" db="EMBL/GenBank/DDBJ databases">
        <title>MicrobeMod: A computational toolkit for identifying prokaryotic methylation and restriction-modification with nanopore sequencing.</title>
        <authorList>
            <person name="Crits-Christoph A."/>
            <person name="Kang S.C."/>
            <person name="Lee H."/>
            <person name="Ostrov N."/>
        </authorList>
    </citation>
    <scope>NUCLEOTIDE SEQUENCE</scope>
    <source>
        <strain evidence="2">ATCC 51242</strain>
    </source>
</reference>
<dbReference type="OrthoDB" id="8871309at2"/>
<evidence type="ECO:0000313" key="1">
    <source>
        <dbReference type="EMBL" id="AHY46131.1"/>
    </source>
</evidence>
<gene>
    <name evidence="1" type="ORF">RradSPS_0848</name>
    <name evidence="2" type="ORF">SIL72_05800</name>
</gene>
<protein>
    <submittedName>
        <fullName evidence="2">Alpha/beta hydrolase</fullName>
    </submittedName>
</protein>
<dbReference type="AlphaFoldDB" id="A0A023X1R6"/>
<evidence type="ECO:0000313" key="3">
    <source>
        <dbReference type="Proteomes" id="UP000025229"/>
    </source>
</evidence>
<reference evidence="1 3" key="1">
    <citation type="submission" date="2014-03" db="EMBL/GenBank/DDBJ databases">
        <title>Complete genome sequence of the Radio-Resistant Rubrobacter radiotolerans RSPS-4.</title>
        <authorList>
            <person name="Egas C.C."/>
            <person name="Barroso C.C."/>
            <person name="Froufe H.J.C."/>
            <person name="Pacheco J.J."/>
            <person name="Albuquerque L.L."/>
            <person name="da Costa M.M.S."/>
        </authorList>
    </citation>
    <scope>NUCLEOTIDE SEQUENCE [LARGE SCALE GENOMIC DNA]</scope>
    <source>
        <strain evidence="1 3">RSPS-4</strain>
    </source>
</reference>
<dbReference type="HOGENOM" id="CLU_065036_1_1_11"/>
<evidence type="ECO:0000313" key="2">
    <source>
        <dbReference type="EMBL" id="MDX5893541.1"/>
    </source>
</evidence>
<dbReference type="GO" id="GO:0016787">
    <property type="term" value="F:hydrolase activity"/>
    <property type="evidence" value="ECO:0007669"/>
    <property type="project" value="UniProtKB-KW"/>
</dbReference>
<dbReference type="RefSeq" id="WP_051589353.1">
    <property type="nucleotide sequence ID" value="NZ_CP007514.1"/>
</dbReference>
<organism evidence="1 3">
    <name type="scientific">Rubrobacter radiotolerans</name>
    <name type="common">Arthrobacter radiotolerans</name>
    <dbReference type="NCBI Taxonomy" id="42256"/>
    <lineage>
        <taxon>Bacteria</taxon>
        <taxon>Bacillati</taxon>
        <taxon>Actinomycetota</taxon>
        <taxon>Rubrobacteria</taxon>
        <taxon>Rubrobacterales</taxon>
        <taxon>Rubrobacteraceae</taxon>
        <taxon>Rubrobacter</taxon>
    </lineage>
</organism>
<dbReference type="EMBL" id="CP007514">
    <property type="protein sequence ID" value="AHY46131.1"/>
    <property type="molecule type" value="Genomic_DNA"/>
</dbReference>
<dbReference type="Proteomes" id="UP001281130">
    <property type="component" value="Unassembled WGS sequence"/>
</dbReference>
<dbReference type="SUPFAM" id="SSF53474">
    <property type="entry name" value="alpha/beta-Hydrolases"/>
    <property type="match status" value="1"/>
</dbReference>
<dbReference type="InterPro" id="IPR029058">
    <property type="entry name" value="AB_hydrolase_fold"/>
</dbReference>
<dbReference type="Proteomes" id="UP000025229">
    <property type="component" value="Chromosome"/>
</dbReference>